<dbReference type="InterPro" id="IPR005691">
    <property type="entry name" value="Tic20"/>
</dbReference>
<evidence type="ECO:0000256" key="6">
    <source>
        <dbReference type="ARBA" id="ARBA00023136"/>
    </source>
</evidence>
<evidence type="ECO:0000256" key="5">
    <source>
        <dbReference type="ARBA" id="ARBA00022989"/>
    </source>
</evidence>
<dbReference type="InterPro" id="IPR016185">
    <property type="entry name" value="PreATP-grasp_dom_sf"/>
</dbReference>
<dbReference type="GO" id="GO:0009706">
    <property type="term" value="C:chloroplast inner membrane"/>
    <property type="evidence" value="ECO:0007669"/>
    <property type="project" value="UniProtKB-SubCell"/>
</dbReference>
<keyword evidence="10" id="KW-1185">Reference proteome</keyword>
<dbReference type="AlphaFoldDB" id="A0A7J7M347"/>
<accession>A0A7J7M347</accession>
<comment type="function">
    <text evidence="7">Involved in protein precursor import into chloroplasts.</text>
</comment>
<evidence type="ECO:0000256" key="3">
    <source>
        <dbReference type="ARBA" id="ARBA00022692"/>
    </source>
</evidence>
<keyword evidence="3 7" id="KW-0812">Transmembrane</keyword>
<organism evidence="9 10">
    <name type="scientific">Kingdonia uniflora</name>
    <dbReference type="NCBI Taxonomy" id="39325"/>
    <lineage>
        <taxon>Eukaryota</taxon>
        <taxon>Viridiplantae</taxon>
        <taxon>Streptophyta</taxon>
        <taxon>Embryophyta</taxon>
        <taxon>Tracheophyta</taxon>
        <taxon>Spermatophyta</taxon>
        <taxon>Magnoliopsida</taxon>
        <taxon>Ranunculales</taxon>
        <taxon>Circaeasteraceae</taxon>
        <taxon>Kingdonia</taxon>
    </lineage>
</organism>
<keyword evidence="5 7" id="KW-1133">Transmembrane helix</keyword>
<evidence type="ECO:0000259" key="8">
    <source>
        <dbReference type="Pfam" id="PF25596"/>
    </source>
</evidence>
<evidence type="ECO:0000256" key="7">
    <source>
        <dbReference type="RuleBase" id="RU367003"/>
    </source>
</evidence>
<protein>
    <recommendedName>
        <fullName evidence="7">Protein TIC 20</fullName>
    </recommendedName>
</protein>
<keyword evidence="7" id="KW-0150">Chloroplast</keyword>
<keyword evidence="4" id="KW-1001">Plastid inner membrane</keyword>
<keyword evidence="7" id="KW-0934">Plastid</keyword>
<dbReference type="InterPro" id="IPR058047">
    <property type="entry name" value="CPSase_preATP-grasp"/>
</dbReference>
<sequence length="155" mass="17869">MIPFFNSWLSVRNNFLVHPILRVVYDPIFPLLNFYKSIPNVGFVTFVALIVGVMRDRRFSRYVRFNSLQVLLLDFVLVIPPYFITKAMGWFQTDEGLGLKVVEICGNGNLFYWGFACKALKEDGYEVTLINLNPATIMTDPDLVNRTYITPMMPS</sequence>
<dbReference type="Proteomes" id="UP000541444">
    <property type="component" value="Unassembled WGS sequence"/>
</dbReference>
<dbReference type="EMBL" id="JACGCM010001798">
    <property type="protein sequence ID" value="KAF6149272.1"/>
    <property type="molecule type" value="Genomic_DNA"/>
</dbReference>
<dbReference type="OrthoDB" id="414558at2759"/>
<proteinExistence type="inferred from homology"/>
<evidence type="ECO:0000256" key="4">
    <source>
        <dbReference type="ARBA" id="ARBA00022780"/>
    </source>
</evidence>
<evidence type="ECO:0000256" key="1">
    <source>
        <dbReference type="ARBA" id="ARBA00004478"/>
    </source>
</evidence>
<name>A0A7J7M347_9MAGN</name>
<comment type="caution">
    <text evidence="9">The sequence shown here is derived from an EMBL/GenBank/DDBJ whole genome shotgun (WGS) entry which is preliminary data.</text>
</comment>
<evidence type="ECO:0000313" key="9">
    <source>
        <dbReference type="EMBL" id="KAF6149272.1"/>
    </source>
</evidence>
<reference evidence="9 10" key="1">
    <citation type="journal article" date="2020" name="IScience">
        <title>Genome Sequencing of the Endangered Kingdonia uniflora (Circaeasteraceae, Ranunculales) Reveals Potential Mechanisms of Evolutionary Specialization.</title>
        <authorList>
            <person name="Sun Y."/>
            <person name="Deng T."/>
            <person name="Zhang A."/>
            <person name="Moore M.J."/>
            <person name="Landis J.B."/>
            <person name="Lin N."/>
            <person name="Zhang H."/>
            <person name="Zhang X."/>
            <person name="Huang J."/>
            <person name="Zhang X."/>
            <person name="Sun H."/>
            <person name="Wang H."/>
        </authorList>
    </citation>
    <scope>NUCLEOTIDE SEQUENCE [LARGE SCALE GENOMIC DNA]</scope>
    <source>
        <strain evidence="9">TB1705</strain>
        <tissue evidence="9">Leaf</tissue>
    </source>
</reference>
<dbReference type="SUPFAM" id="SSF52440">
    <property type="entry name" value="PreATP-grasp domain"/>
    <property type="match status" value="1"/>
</dbReference>
<feature type="transmembrane region" description="Helical" evidence="7">
    <location>
        <begin position="65"/>
        <end position="84"/>
    </location>
</feature>
<dbReference type="Pfam" id="PF25596">
    <property type="entry name" value="CPSase_L_D1"/>
    <property type="match status" value="1"/>
</dbReference>
<feature type="transmembrane region" description="Helical" evidence="7">
    <location>
        <begin position="34"/>
        <end position="53"/>
    </location>
</feature>
<gene>
    <name evidence="9" type="ORF">GIB67_026128</name>
</gene>
<comment type="subcellular location">
    <subcellularLocation>
        <location evidence="1">Plastid</location>
        <location evidence="1">Chloroplast inner membrane</location>
        <topology evidence="1">Multi-pass membrane protein</topology>
    </subcellularLocation>
    <subcellularLocation>
        <location evidence="7">Plastid</location>
        <location evidence="7">Chloroplast membrane</location>
        <topology evidence="7">Multi-pass membrane protein</topology>
    </subcellularLocation>
</comment>
<comment type="caution">
    <text evidence="7">Lacks conserved residue(s) required for the propagation of feature annotation.</text>
</comment>
<dbReference type="PANTHER" id="PTHR33510:SF5">
    <property type="entry name" value="PROTEIN TIC 20-II, CHLOROPLASTIC"/>
    <property type="match status" value="1"/>
</dbReference>
<keyword evidence="6 7" id="KW-0472">Membrane</keyword>
<dbReference type="Gene3D" id="3.40.50.20">
    <property type="match status" value="1"/>
</dbReference>
<feature type="domain" description="Carbamoyl phosphate synthase preATP-grasp" evidence="8">
    <location>
        <begin position="116"/>
        <end position="153"/>
    </location>
</feature>
<evidence type="ECO:0000313" key="10">
    <source>
        <dbReference type="Proteomes" id="UP000541444"/>
    </source>
</evidence>
<evidence type="ECO:0000256" key="2">
    <source>
        <dbReference type="ARBA" id="ARBA00009596"/>
    </source>
</evidence>
<dbReference type="Pfam" id="PF16166">
    <property type="entry name" value="TIC20"/>
    <property type="match status" value="1"/>
</dbReference>
<dbReference type="PANTHER" id="PTHR33510">
    <property type="entry name" value="PROTEIN TIC 20-II, CHLOROPLASTIC"/>
    <property type="match status" value="1"/>
</dbReference>
<comment type="similarity">
    <text evidence="2 7">Belongs to the Tic20 family.</text>
</comment>